<dbReference type="STRING" id="1797457.A2160_01985"/>
<evidence type="ECO:0000256" key="5">
    <source>
        <dbReference type="ARBA" id="ARBA00023136"/>
    </source>
</evidence>
<feature type="transmembrane region" description="Helical" evidence="6">
    <location>
        <begin position="187"/>
        <end position="205"/>
    </location>
</feature>
<dbReference type="InterPro" id="IPR037185">
    <property type="entry name" value="EmrE-like"/>
</dbReference>
<evidence type="ECO:0000256" key="4">
    <source>
        <dbReference type="ARBA" id="ARBA00022989"/>
    </source>
</evidence>
<feature type="transmembrane region" description="Helical" evidence="6">
    <location>
        <begin position="277"/>
        <end position="295"/>
    </location>
</feature>
<evidence type="ECO:0000256" key="6">
    <source>
        <dbReference type="SAM" id="Phobius"/>
    </source>
</evidence>
<keyword evidence="3 6" id="KW-0812">Transmembrane</keyword>
<keyword evidence="5 6" id="KW-0472">Membrane</keyword>
<feature type="domain" description="EamA" evidence="7">
    <location>
        <begin position="156"/>
        <end position="292"/>
    </location>
</feature>
<evidence type="ECO:0000313" key="9">
    <source>
        <dbReference type="Proteomes" id="UP000177006"/>
    </source>
</evidence>
<comment type="subcellular location">
    <subcellularLocation>
        <location evidence="1">Cell membrane</location>
        <topology evidence="1">Multi-pass membrane protein</topology>
    </subcellularLocation>
</comment>
<evidence type="ECO:0000313" key="8">
    <source>
        <dbReference type="EMBL" id="OGD63612.1"/>
    </source>
</evidence>
<feature type="transmembrane region" description="Helical" evidence="6">
    <location>
        <begin position="95"/>
        <end position="116"/>
    </location>
</feature>
<comment type="caution">
    <text evidence="8">The sequence shown here is derived from an EMBL/GenBank/DDBJ whole genome shotgun (WGS) entry which is preliminary data.</text>
</comment>
<feature type="domain" description="EamA" evidence="7">
    <location>
        <begin position="6"/>
        <end position="139"/>
    </location>
</feature>
<feature type="transmembrane region" description="Helical" evidence="6">
    <location>
        <begin position="217"/>
        <end position="240"/>
    </location>
</feature>
<dbReference type="PANTHER" id="PTHR32322:SF18">
    <property type="entry name" value="S-ADENOSYLMETHIONINE_S-ADENOSYLHOMOCYSTEINE TRANSPORTER"/>
    <property type="match status" value="1"/>
</dbReference>
<dbReference type="SUPFAM" id="SSF103481">
    <property type="entry name" value="Multidrug resistance efflux transporter EmrE"/>
    <property type="match status" value="2"/>
</dbReference>
<reference evidence="8 9" key="1">
    <citation type="journal article" date="2016" name="Nat. Commun.">
        <title>Thousands of microbial genomes shed light on interconnected biogeochemical processes in an aquifer system.</title>
        <authorList>
            <person name="Anantharaman K."/>
            <person name="Brown C.T."/>
            <person name="Hug L.A."/>
            <person name="Sharon I."/>
            <person name="Castelle C.J."/>
            <person name="Probst A.J."/>
            <person name="Thomas B.C."/>
            <person name="Singh A."/>
            <person name="Wilkins M.J."/>
            <person name="Karaoz U."/>
            <person name="Brodie E.L."/>
            <person name="Williams K.H."/>
            <person name="Hubbard S.S."/>
            <person name="Banfield J.F."/>
        </authorList>
    </citation>
    <scope>NUCLEOTIDE SEQUENCE [LARGE SCALE GENOMIC DNA]</scope>
</reference>
<dbReference type="Proteomes" id="UP000177006">
    <property type="component" value="Unassembled WGS sequence"/>
</dbReference>
<evidence type="ECO:0000256" key="3">
    <source>
        <dbReference type="ARBA" id="ARBA00022692"/>
    </source>
</evidence>
<dbReference type="GO" id="GO:0005886">
    <property type="term" value="C:plasma membrane"/>
    <property type="evidence" value="ECO:0007669"/>
    <property type="project" value="UniProtKB-SubCell"/>
</dbReference>
<feature type="transmembrane region" description="Helical" evidence="6">
    <location>
        <begin position="37"/>
        <end position="58"/>
    </location>
</feature>
<dbReference type="InterPro" id="IPR050638">
    <property type="entry name" value="AA-Vitamin_Transporters"/>
</dbReference>
<keyword evidence="2" id="KW-1003">Cell membrane</keyword>
<evidence type="ECO:0000256" key="1">
    <source>
        <dbReference type="ARBA" id="ARBA00004651"/>
    </source>
</evidence>
<dbReference type="Pfam" id="PF00892">
    <property type="entry name" value="EamA"/>
    <property type="match status" value="2"/>
</dbReference>
<accession>A0A1F5E888</accession>
<dbReference type="EMBL" id="MEZK01000007">
    <property type="protein sequence ID" value="OGD63612.1"/>
    <property type="molecule type" value="Genomic_DNA"/>
</dbReference>
<feature type="transmembrane region" description="Helical" evidence="6">
    <location>
        <begin position="157"/>
        <end position="175"/>
    </location>
</feature>
<evidence type="ECO:0000256" key="2">
    <source>
        <dbReference type="ARBA" id="ARBA00022475"/>
    </source>
</evidence>
<feature type="transmembrane region" description="Helical" evidence="6">
    <location>
        <begin position="7"/>
        <end position="25"/>
    </location>
</feature>
<feature type="transmembrane region" description="Helical" evidence="6">
    <location>
        <begin position="252"/>
        <end position="271"/>
    </location>
</feature>
<sequence>MNNRQKAYLALVINAAIWGFAFPMAKKAFSETTPMTFLFYRFVFATLAGLPIMIIFWKKLKFKLNELPEMAINGFVSTVLTLWILYLGLERTSALEASVITLPASIFIVVGGAIFLKEKIALREKLGTAVAFIGSLVLVIEPVFFNHQAMSFSHTLGNTLAFGYNILWAISALWMKKIADKYHPFTLVYISFVVGLIGFFPLALVENPQLLSQNYLTLPYALLASAYMGVLGSTVAVYLYQYGQKLIEASEATLFSYLSAIFSAPIAIIWLGEKITWPFVLGSLVVVGGVILAEARQKAKISP</sequence>
<protein>
    <recommendedName>
        <fullName evidence="7">EamA domain-containing protein</fullName>
    </recommendedName>
</protein>
<dbReference type="InterPro" id="IPR000620">
    <property type="entry name" value="EamA_dom"/>
</dbReference>
<keyword evidence="4 6" id="KW-1133">Transmembrane helix</keyword>
<evidence type="ECO:0000259" key="7">
    <source>
        <dbReference type="Pfam" id="PF00892"/>
    </source>
</evidence>
<feature type="transmembrane region" description="Helical" evidence="6">
    <location>
        <begin position="70"/>
        <end position="89"/>
    </location>
</feature>
<organism evidence="8 9">
    <name type="scientific">Candidatus Beckwithbacteria bacterium RBG_13_42_9</name>
    <dbReference type="NCBI Taxonomy" id="1797457"/>
    <lineage>
        <taxon>Bacteria</taxon>
        <taxon>Candidatus Beckwithiibacteriota</taxon>
    </lineage>
</organism>
<feature type="transmembrane region" description="Helical" evidence="6">
    <location>
        <begin position="128"/>
        <end position="145"/>
    </location>
</feature>
<gene>
    <name evidence="8" type="ORF">A2160_01985</name>
</gene>
<dbReference type="PANTHER" id="PTHR32322">
    <property type="entry name" value="INNER MEMBRANE TRANSPORTER"/>
    <property type="match status" value="1"/>
</dbReference>
<dbReference type="AlphaFoldDB" id="A0A1F5E888"/>
<proteinExistence type="predicted"/>
<name>A0A1F5E888_9BACT</name>